<sequence length="479" mass="53353">MASCHGLPQTLTTPVELLSFKPGQSCQVSGCIPSPHPKGCVLAGGTSIPLGSNFRYGSDYCRCEMSGQLHCRCAAQTIRKEIRDLAPDELLRFQQAVQKLKLQETANEWDRLRDLYMHHIVHANRPELYLPWHRVFLRHVERKLQAIDSSIAIPYFDFTTDAGSLDTAIVWQGNYFGGDGDAERGGCVRSHPFGPTDSWQPCLRRQFNLSVPIPSLLELAVSLSYDDYMDMSTSLESLISYVHVFVGGDMVTSGSVYDPVFLAVHSFADMLFWQWQRAQRQRVYPAAFWDTIMMPFNVSPKDVVNSEDALCVGYAVSAKGAPCNWTGEMYPGGLVPPQYSHCYGADGYDNIGYDIHGVNRQGKGTISQILKTNLVPFHVNVNTTMSHWSQRFCFDVDMFLQSCDCQDELVPCDTDPCVDAVCPAIPGAMCHVSFCGKCEAYWVFQDKVVNCLAQPKGEMCGGCLLSEGAVTQRGNWLHT</sequence>
<dbReference type="AlphaFoldDB" id="A0AAD9L024"/>
<organism evidence="4 5">
    <name type="scientific">Ridgeia piscesae</name>
    <name type="common">Tubeworm</name>
    <dbReference type="NCBI Taxonomy" id="27915"/>
    <lineage>
        <taxon>Eukaryota</taxon>
        <taxon>Metazoa</taxon>
        <taxon>Spiralia</taxon>
        <taxon>Lophotrochozoa</taxon>
        <taxon>Annelida</taxon>
        <taxon>Polychaeta</taxon>
        <taxon>Sedentaria</taxon>
        <taxon>Canalipalpata</taxon>
        <taxon>Sabellida</taxon>
        <taxon>Siboglinidae</taxon>
        <taxon>Ridgeia</taxon>
    </lineage>
</organism>
<dbReference type="EMBL" id="JAODUO010000459">
    <property type="protein sequence ID" value="KAK2180060.1"/>
    <property type="molecule type" value="Genomic_DNA"/>
</dbReference>
<evidence type="ECO:0000256" key="2">
    <source>
        <dbReference type="ARBA" id="ARBA00023008"/>
    </source>
</evidence>
<evidence type="ECO:0000313" key="4">
    <source>
        <dbReference type="EMBL" id="KAK2180060.1"/>
    </source>
</evidence>
<comment type="caution">
    <text evidence="4">The sequence shown here is derived from an EMBL/GenBank/DDBJ whole genome shotgun (WGS) entry which is preliminary data.</text>
</comment>
<dbReference type="GO" id="GO:0046872">
    <property type="term" value="F:metal ion binding"/>
    <property type="evidence" value="ECO:0007669"/>
    <property type="project" value="UniProtKB-KW"/>
</dbReference>
<dbReference type="PANTHER" id="PTHR11474">
    <property type="entry name" value="TYROSINASE FAMILY MEMBER"/>
    <property type="match status" value="1"/>
</dbReference>
<dbReference type="InterPro" id="IPR050316">
    <property type="entry name" value="Tyrosinase/Hemocyanin"/>
</dbReference>
<keyword evidence="1" id="KW-0479">Metal-binding</keyword>
<keyword evidence="5" id="KW-1185">Reference proteome</keyword>
<dbReference type="Gene3D" id="1.10.1280.10">
    <property type="entry name" value="Di-copper center containing domain from catechol oxidase"/>
    <property type="match status" value="1"/>
</dbReference>
<dbReference type="PRINTS" id="PR00092">
    <property type="entry name" value="TYROSINASE"/>
</dbReference>
<keyword evidence="2" id="KW-0186">Copper</keyword>
<dbReference type="PROSITE" id="PS00498">
    <property type="entry name" value="TYROSINASE_2"/>
    <property type="match status" value="1"/>
</dbReference>
<evidence type="ECO:0000256" key="1">
    <source>
        <dbReference type="ARBA" id="ARBA00022723"/>
    </source>
</evidence>
<name>A0AAD9L024_RIDPI</name>
<feature type="domain" description="Tyrosinase copper-binding" evidence="3">
    <location>
        <begin position="258"/>
        <end position="269"/>
    </location>
</feature>
<dbReference type="InterPro" id="IPR002227">
    <property type="entry name" value="Tyrosinase_Cu-bd"/>
</dbReference>
<evidence type="ECO:0000313" key="5">
    <source>
        <dbReference type="Proteomes" id="UP001209878"/>
    </source>
</evidence>
<evidence type="ECO:0000259" key="3">
    <source>
        <dbReference type="PROSITE" id="PS00498"/>
    </source>
</evidence>
<dbReference type="PANTHER" id="PTHR11474:SF126">
    <property type="entry name" value="TYROSINASE-LIKE PROTEIN TYR-1-RELATED"/>
    <property type="match status" value="1"/>
</dbReference>
<gene>
    <name evidence="4" type="ORF">NP493_457g01033</name>
</gene>
<dbReference type="SUPFAM" id="SSF48056">
    <property type="entry name" value="Di-copper centre-containing domain"/>
    <property type="match status" value="1"/>
</dbReference>
<dbReference type="GO" id="GO:0016491">
    <property type="term" value="F:oxidoreductase activity"/>
    <property type="evidence" value="ECO:0007669"/>
    <property type="project" value="InterPro"/>
</dbReference>
<dbReference type="Proteomes" id="UP001209878">
    <property type="component" value="Unassembled WGS sequence"/>
</dbReference>
<proteinExistence type="predicted"/>
<dbReference type="InterPro" id="IPR008922">
    <property type="entry name" value="Di-copper_centre_dom_sf"/>
</dbReference>
<protein>
    <recommendedName>
        <fullName evidence="3">Tyrosinase copper-binding domain-containing protein</fullName>
    </recommendedName>
</protein>
<accession>A0AAD9L024</accession>
<reference evidence="4" key="1">
    <citation type="journal article" date="2023" name="Mol. Biol. Evol.">
        <title>Third-Generation Sequencing Reveals the Adaptive Role of the Epigenome in Three Deep-Sea Polychaetes.</title>
        <authorList>
            <person name="Perez M."/>
            <person name="Aroh O."/>
            <person name="Sun Y."/>
            <person name="Lan Y."/>
            <person name="Juniper S.K."/>
            <person name="Young C.R."/>
            <person name="Angers B."/>
            <person name="Qian P.Y."/>
        </authorList>
    </citation>
    <scope>NUCLEOTIDE SEQUENCE</scope>
    <source>
        <strain evidence="4">R07B-5</strain>
    </source>
</reference>
<dbReference type="Pfam" id="PF00264">
    <property type="entry name" value="Tyrosinase"/>
    <property type="match status" value="1"/>
</dbReference>